<evidence type="ECO:0000313" key="2">
    <source>
        <dbReference type="EMBL" id="COW09163.1"/>
    </source>
</evidence>
<dbReference type="AlphaFoldDB" id="A0A655IQ61"/>
<name>A0A655IQ61_MYCTX</name>
<feature type="region of interest" description="Disordered" evidence="1">
    <location>
        <begin position="31"/>
        <end position="58"/>
    </location>
</feature>
<evidence type="ECO:0000313" key="3">
    <source>
        <dbReference type="Proteomes" id="UP000044938"/>
    </source>
</evidence>
<proteinExistence type="predicted"/>
<accession>A0A655IQ61</accession>
<protein>
    <submittedName>
        <fullName evidence="2">Uncharacterized protein</fullName>
    </submittedName>
</protein>
<dbReference type="EMBL" id="CSAJ01000175">
    <property type="protein sequence ID" value="COW09163.1"/>
    <property type="molecule type" value="Genomic_DNA"/>
</dbReference>
<dbReference type="Proteomes" id="UP000044938">
    <property type="component" value="Unassembled WGS sequence"/>
</dbReference>
<evidence type="ECO:0000256" key="1">
    <source>
        <dbReference type="SAM" id="MobiDB-lite"/>
    </source>
</evidence>
<feature type="compositionally biased region" description="Polar residues" evidence="1">
    <location>
        <begin position="31"/>
        <end position="44"/>
    </location>
</feature>
<gene>
    <name evidence="2" type="ORF">ERS007720_01657</name>
</gene>
<sequence>MNPGIDETPRAVLDRPARGVFAPVKVHPDSQMRQLAATTPLSSIRSRKPSFVGARRPT</sequence>
<reference evidence="2 3" key="1">
    <citation type="submission" date="2015-03" db="EMBL/GenBank/DDBJ databases">
        <authorList>
            <consortium name="Pathogen Informatics"/>
        </authorList>
    </citation>
    <scope>NUCLEOTIDE SEQUENCE [LARGE SCALE GENOMIC DNA]</scope>
    <source>
        <strain evidence="2 3">M09401471</strain>
    </source>
</reference>
<organism evidence="2 3">
    <name type="scientific">Mycobacterium tuberculosis</name>
    <dbReference type="NCBI Taxonomy" id="1773"/>
    <lineage>
        <taxon>Bacteria</taxon>
        <taxon>Bacillati</taxon>
        <taxon>Actinomycetota</taxon>
        <taxon>Actinomycetes</taxon>
        <taxon>Mycobacteriales</taxon>
        <taxon>Mycobacteriaceae</taxon>
        <taxon>Mycobacterium</taxon>
        <taxon>Mycobacterium tuberculosis complex</taxon>
    </lineage>
</organism>